<dbReference type="AlphaFoldDB" id="A0A366CVK5"/>
<dbReference type="EMBL" id="QNRF01000007">
    <property type="protein sequence ID" value="RBO81871.1"/>
    <property type="molecule type" value="Genomic_DNA"/>
</dbReference>
<feature type="transmembrane region" description="Helical" evidence="1">
    <location>
        <begin position="40"/>
        <end position="58"/>
    </location>
</feature>
<evidence type="ECO:0000313" key="2">
    <source>
        <dbReference type="EMBL" id="RBO81871.1"/>
    </source>
</evidence>
<comment type="caution">
    <text evidence="2">The sequence shown here is derived from an EMBL/GenBank/DDBJ whole genome shotgun (WGS) entry which is preliminary data.</text>
</comment>
<keyword evidence="1" id="KW-1133">Transmembrane helix</keyword>
<keyword evidence="3" id="KW-1185">Reference proteome</keyword>
<organism evidence="2 3">
    <name type="scientific">Marinomonas aquiplantarum</name>
    <dbReference type="NCBI Taxonomy" id="491951"/>
    <lineage>
        <taxon>Bacteria</taxon>
        <taxon>Pseudomonadati</taxon>
        <taxon>Pseudomonadota</taxon>
        <taxon>Gammaproteobacteria</taxon>
        <taxon>Oceanospirillales</taxon>
        <taxon>Oceanospirillaceae</taxon>
        <taxon>Marinomonas</taxon>
    </lineage>
</organism>
<gene>
    <name evidence="2" type="ORF">DFP76_10714</name>
</gene>
<name>A0A366CVK5_9GAMM</name>
<feature type="transmembrane region" description="Helical" evidence="1">
    <location>
        <begin position="126"/>
        <end position="147"/>
    </location>
</feature>
<dbReference type="Proteomes" id="UP000252086">
    <property type="component" value="Unassembled WGS sequence"/>
</dbReference>
<accession>A0A366CVK5</accession>
<evidence type="ECO:0000256" key="1">
    <source>
        <dbReference type="SAM" id="Phobius"/>
    </source>
</evidence>
<protein>
    <submittedName>
        <fullName evidence="2">Uncharacterized protein</fullName>
    </submittedName>
</protein>
<keyword evidence="1" id="KW-0812">Transmembrane</keyword>
<sequence length="161" mass="18272">MPREQRLYLPNAPVHAFILMTNHIHTASTPKMRFINKSTILHLDGTAGLTAGILLLLLKDWLSHLYGLPIATIQFLAAANVCYGVYALSLAFSCVRKRFFILLLAMANVLWMLVCVMVIWHYFQTISLIGVVFLGLEGIFVMTLAYCEWKYSNEFTVKSKI</sequence>
<keyword evidence="1" id="KW-0472">Membrane</keyword>
<evidence type="ECO:0000313" key="3">
    <source>
        <dbReference type="Proteomes" id="UP000252086"/>
    </source>
</evidence>
<proteinExistence type="predicted"/>
<feature type="transmembrane region" description="Helical" evidence="1">
    <location>
        <begin position="99"/>
        <end position="120"/>
    </location>
</feature>
<reference evidence="2 3" key="1">
    <citation type="submission" date="2018-06" db="EMBL/GenBank/DDBJ databases">
        <title>Genomic Encyclopedia of Type Strains, Phase III (KMG-III): the genomes of soil and plant-associated and newly described type strains.</title>
        <authorList>
            <person name="Whitman W."/>
        </authorList>
    </citation>
    <scope>NUCLEOTIDE SEQUENCE [LARGE SCALE GENOMIC DNA]</scope>
    <source>
        <strain evidence="2 3">CECT 7732</strain>
    </source>
</reference>
<feature type="transmembrane region" description="Helical" evidence="1">
    <location>
        <begin position="70"/>
        <end position="92"/>
    </location>
</feature>